<reference evidence="7" key="1">
    <citation type="journal article" date="2006" name="Science">
        <title>Ancient noncoding elements conserved in the human genome.</title>
        <authorList>
            <person name="Venkatesh B."/>
            <person name="Kirkness E.F."/>
            <person name="Loh Y.H."/>
            <person name="Halpern A.L."/>
            <person name="Lee A.P."/>
            <person name="Johnson J."/>
            <person name="Dandona N."/>
            <person name="Viswanathan L.D."/>
            <person name="Tay A."/>
            <person name="Venter J.C."/>
            <person name="Strausberg R.L."/>
            <person name="Brenner S."/>
        </authorList>
    </citation>
    <scope>NUCLEOTIDE SEQUENCE [LARGE SCALE GENOMIC DNA]</scope>
</reference>
<comment type="similarity">
    <text evidence="1 4">Belongs to the glutathione peroxidase family.</text>
</comment>
<dbReference type="GO" id="GO:0004602">
    <property type="term" value="F:glutathione peroxidase activity"/>
    <property type="evidence" value="ECO:0007669"/>
    <property type="project" value="TreeGrafter"/>
</dbReference>
<reference evidence="7" key="2">
    <citation type="journal article" date="2007" name="PLoS Biol.">
        <title>Survey sequencing and comparative analysis of the elephant shark (Callorhinchus milii) genome.</title>
        <authorList>
            <person name="Venkatesh B."/>
            <person name="Kirkness E.F."/>
            <person name="Loh Y.H."/>
            <person name="Halpern A.L."/>
            <person name="Lee A.P."/>
            <person name="Johnson J."/>
            <person name="Dandona N."/>
            <person name="Viswanathan L.D."/>
            <person name="Tay A."/>
            <person name="Venter J.C."/>
            <person name="Strausberg R.L."/>
            <person name="Brenner S."/>
        </authorList>
    </citation>
    <scope>NUCLEOTIDE SEQUENCE [LARGE SCALE GENOMIC DNA]</scope>
</reference>
<dbReference type="CDD" id="cd00340">
    <property type="entry name" value="GSH_Peroxidase"/>
    <property type="match status" value="1"/>
</dbReference>
<dbReference type="SUPFAM" id="SSF52833">
    <property type="entry name" value="Thioredoxin-like"/>
    <property type="match status" value="1"/>
</dbReference>
<dbReference type="PRINTS" id="PR01011">
    <property type="entry name" value="GLUTPROXDASE"/>
</dbReference>
<reference evidence="6" key="4">
    <citation type="submission" date="2025-08" db="UniProtKB">
        <authorList>
            <consortium name="Ensembl"/>
        </authorList>
    </citation>
    <scope>IDENTIFICATION</scope>
</reference>
<sequence length="217" mass="24615">MGVRHRRAGPRDTVCELFLLLTMSLLHCSCTKYDQDRQANTIYNFQVKALNGSQVSLQRHQRQILLVTNVAYNKLNALMENFTGSPFTVLGFPCNQFGHQDPEEDSEVLNVLKYVRPGNGFVPNFPIFGKILVNGESEHPLYTFLKASCAFVNPVLGDKNKLHWSPLKVSDIRWNFEKFLVDGNGRPLKSASQSILKSELTVYFVGKMWQPIAVSHK</sequence>
<evidence type="ECO:0000256" key="1">
    <source>
        <dbReference type="ARBA" id="ARBA00006926"/>
    </source>
</evidence>
<dbReference type="PROSITE" id="PS51355">
    <property type="entry name" value="GLUTATHIONE_PEROXID_3"/>
    <property type="match status" value="1"/>
</dbReference>
<dbReference type="PIRSF" id="PIRSF000303">
    <property type="entry name" value="Glutathion_perox"/>
    <property type="match status" value="1"/>
</dbReference>
<dbReference type="Proteomes" id="UP000314986">
    <property type="component" value="Unassembled WGS sequence"/>
</dbReference>
<dbReference type="InterPro" id="IPR036249">
    <property type="entry name" value="Thioredoxin-like_sf"/>
</dbReference>
<keyword evidence="2 4" id="KW-0575">Peroxidase</keyword>
<name>A0A4W3ILT2_CALMI</name>
<dbReference type="Ensembl" id="ENSCMIT00000022144.1">
    <property type="protein sequence ID" value="ENSCMIP00000021759.1"/>
    <property type="gene ID" value="ENSCMIG00000009878.1"/>
</dbReference>
<keyword evidence="7" id="KW-1185">Reference proteome</keyword>
<evidence type="ECO:0000256" key="2">
    <source>
        <dbReference type="ARBA" id="ARBA00022559"/>
    </source>
</evidence>
<dbReference type="InterPro" id="IPR000889">
    <property type="entry name" value="Glutathione_peroxidase"/>
</dbReference>
<dbReference type="InParanoid" id="A0A4W3ILT2"/>
<dbReference type="Gene3D" id="3.40.30.10">
    <property type="entry name" value="Glutaredoxin"/>
    <property type="match status" value="1"/>
</dbReference>
<keyword evidence="3 4" id="KW-0560">Oxidoreductase</keyword>
<dbReference type="InterPro" id="IPR029760">
    <property type="entry name" value="GPX_CS"/>
</dbReference>
<proteinExistence type="inferred from homology"/>
<dbReference type="PANTHER" id="PTHR11592:SF81">
    <property type="entry name" value="GLUTATHIONE PEROXIDASE"/>
    <property type="match status" value="1"/>
</dbReference>
<dbReference type="GeneTree" id="ENSGT00940000165034"/>
<dbReference type="STRING" id="7868.ENSCMIP00000021759"/>
<feature type="signal peptide" evidence="5">
    <location>
        <begin position="1"/>
        <end position="31"/>
    </location>
</feature>
<dbReference type="OMA" id="HELMNGI"/>
<dbReference type="PROSITE" id="PS00763">
    <property type="entry name" value="GLUTATHIONE_PEROXID_2"/>
    <property type="match status" value="1"/>
</dbReference>
<evidence type="ECO:0000256" key="5">
    <source>
        <dbReference type="SAM" id="SignalP"/>
    </source>
</evidence>
<dbReference type="PANTHER" id="PTHR11592">
    <property type="entry name" value="GLUTATHIONE PEROXIDASE"/>
    <property type="match status" value="1"/>
</dbReference>
<protein>
    <recommendedName>
        <fullName evidence="4">Glutathione peroxidase</fullName>
    </recommendedName>
</protein>
<dbReference type="Pfam" id="PF00255">
    <property type="entry name" value="GSHPx"/>
    <property type="match status" value="1"/>
</dbReference>
<evidence type="ECO:0000256" key="4">
    <source>
        <dbReference type="RuleBase" id="RU000499"/>
    </source>
</evidence>
<reference evidence="7" key="3">
    <citation type="journal article" date="2014" name="Nature">
        <title>Elephant shark genome provides unique insights into gnathostome evolution.</title>
        <authorList>
            <consortium name="International Elephant Shark Genome Sequencing Consortium"/>
            <person name="Venkatesh B."/>
            <person name="Lee A.P."/>
            <person name="Ravi V."/>
            <person name="Maurya A.K."/>
            <person name="Lian M.M."/>
            <person name="Swann J.B."/>
            <person name="Ohta Y."/>
            <person name="Flajnik M.F."/>
            <person name="Sutoh Y."/>
            <person name="Kasahara M."/>
            <person name="Hoon S."/>
            <person name="Gangu V."/>
            <person name="Roy S.W."/>
            <person name="Irimia M."/>
            <person name="Korzh V."/>
            <person name="Kondrychyn I."/>
            <person name="Lim Z.W."/>
            <person name="Tay B.H."/>
            <person name="Tohari S."/>
            <person name="Kong K.W."/>
            <person name="Ho S."/>
            <person name="Lorente-Galdos B."/>
            <person name="Quilez J."/>
            <person name="Marques-Bonet T."/>
            <person name="Raney B.J."/>
            <person name="Ingham P.W."/>
            <person name="Tay A."/>
            <person name="Hillier L.W."/>
            <person name="Minx P."/>
            <person name="Boehm T."/>
            <person name="Wilson R.K."/>
            <person name="Brenner S."/>
            <person name="Warren W.C."/>
        </authorList>
    </citation>
    <scope>NUCLEOTIDE SEQUENCE [LARGE SCALE GENOMIC DNA]</scope>
</reference>
<feature type="chain" id="PRO_5021227187" description="Glutathione peroxidase" evidence="5">
    <location>
        <begin position="32"/>
        <end position="217"/>
    </location>
</feature>
<evidence type="ECO:0000313" key="6">
    <source>
        <dbReference type="Ensembl" id="ENSCMIP00000021759.1"/>
    </source>
</evidence>
<organism evidence="6 7">
    <name type="scientific">Callorhinchus milii</name>
    <name type="common">Ghost shark</name>
    <dbReference type="NCBI Taxonomy" id="7868"/>
    <lineage>
        <taxon>Eukaryota</taxon>
        <taxon>Metazoa</taxon>
        <taxon>Chordata</taxon>
        <taxon>Craniata</taxon>
        <taxon>Vertebrata</taxon>
        <taxon>Chondrichthyes</taxon>
        <taxon>Holocephali</taxon>
        <taxon>Chimaeriformes</taxon>
        <taxon>Callorhinchidae</taxon>
        <taxon>Callorhinchus</taxon>
    </lineage>
</organism>
<reference evidence="6" key="5">
    <citation type="submission" date="2025-09" db="UniProtKB">
        <authorList>
            <consortium name="Ensembl"/>
        </authorList>
    </citation>
    <scope>IDENTIFICATION</scope>
</reference>
<dbReference type="AlphaFoldDB" id="A0A4W3ILT2"/>
<evidence type="ECO:0000313" key="7">
    <source>
        <dbReference type="Proteomes" id="UP000314986"/>
    </source>
</evidence>
<dbReference type="GO" id="GO:0006979">
    <property type="term" value="P:response to oxidative stress"/>
    <property type="evidence" value="ECO:0007669"/>
    <property type="project" value="InterPro"/>
</dbReference>
<keyword evidence="5" id="KW-0732">Signal</keyword>
<accession>A0A4W3ILT2</accession>
<evidence type="ECO:0000256" key="3">
    <source>
        <dbReference type="ARBA" id="ARBA00023002"/>
    </source>
</evidence>